<feature type="region of interest" description="Disordered" evidence="1">
    <location>
        <begin position="18"/>
        <end position="45"/>
    </location>
</feature>
<dbReference type="AlphaFoldDB" id="Q57XV9"/>
<dbReference type="OMA" id="PRLWEIL"/>
<sequence>MSINFSAPYLVTEMEEKVVTSLPSGDTASGSGESTASPPIVISAAVPYTEEEKKLLTEQLRRHQRQQSQGDDDSSWNETTLPFISSMVEKVLQLAAQNRESDSTKDSGSGDENKPQEKANATDDVAGADAVSKVDTFVEDNDYVLEQLRLQPWPFFTLPRLCEILADPYKYNSIGDKLRGEKLQSAIRRCVLVSAPLNCDVRNNSS</sequence>
<dbReference type="RefSeq" id="XP_843720.1">
    <property type="nucleotide sequence ID" value="XM_838627.1"/>
</dbReference>
<dbReference type="OrthoDB" id="272692at2759"/>
<dbReference type="EMBL" id="AC159411">
    <property type="protein sequence ID" value="AAX69560.1"/>
    <property type="molecule type" value="Genomic_DNA"/>
</dbReference>
<dbReference type="GO" id="GO:0005737">
    <property type="term" value="C:cytoplasm"/>
    <property type="evidence" value="ECO:0006056"/>
    <property type="project" value="Others"/>
</dbReference>
<dbReference type="InParanoid" id="Q57XV9"/>
<dbReference type="eggNOG" id="ENOG502SF5J">
    <property type="taxonomic scope" value="Eukaryota"/>
</dbReference>
<reference evidence="3" key="1">
    <citation type="journal article" date="2005" name="Science">
        <title>Comparative genomics of trypanosomatid parasitic protozoa.</title>
        <authorList>
            <person name="El-Sayed N.M."/>
            <person name="Myler P.J."/>
            <person name="Blandin G."/>
            <person name="Berriman M."/>
            <person name="Crabtree J."/>
            <person name="Aggarwal G."/>
            <person name="Caler E."/>
            <person name="Renauld H."/>
            <person name="Worthey E.A."/>
            <person name="Hertz-Fowler C."/>
            <person name="Ghedin E."/>
            <person name="Peacock C."/>
            <person name="Bartholomeu D.C."/>
            <person name="Haas B.J."/>
            <person name="Tran A.N."/>
            <person name="Wortman J.R."/>
            <person name="Alsmark U.C."/>
            <person name="Angiuoli S."/>
            <person name="Anupama A."/>
            <person name="Badger J."/>
            <person name="Bringaud F."/>
            <person name="Cadag E."/>
            <person name="Carlton J.M."/>
            <person name="Cerqueira G.C."/>
            <person name="Creasy T."/>
            <person name="Delcher A.L."/>
            <person name="Djikeng A."/>
            <person name="Embley T.M."/>
            <person name="Hauser C."/>
            <person name="Ivens A.C."/>
            <person name="Kummerfeld S.K."/>
            <person name="Pereira-Leal J.B."/>
            <person name="Nilsson D."/>
            <person name="Peterson J."/>
            <person name="Salzberg S.L."/>
            <person name="Shallom J."/>
            <person name="Silva J.C."/>
            <person name="Sundaram J."/>
            <person name="Westenberger S."/>
            <person name="White O."/>
            <person name="Melville S.E."/>
            <person name="Donelson J.E."/>
            <person name="Andersson B."/>
            <person name="Stuart K.D."/>
            <person name="Hall N."/>
        </authorList>
    </citation>
    <scope>NUCLEOTIDE SEQUENCE</scope>
    <source>
        <strain evidence="3">927/4 GUTat10.1</strain>
    </source>
</reference>
<dbReference type="EMBL" id="CP000066">
    <property type="protein sequence ID" value="AAZ10161.1"/>
    <property type="molecule type" value="Genomic_DNA"/>
</dbReference>
<keyword evidence="4" id="KW-1185">Reference proteome</keyword>
<reference evidence="3" key="4">
    <citation type="submission" date="2005-04" db="EMBL/GenBank/DDBJ databases">
        <title>Sequencing, closure, and annotation of Trypanosoma brucei chromosomes 2 through 8.</title>
        <authorList>
            <person name="Ghedin E."/>
            <person name="Blandin G."/>
            <person name="Bartholomeu D."/>
            <person name="Caler E."/>
            <person name="Haas B."/>
            <person name="Hannick L."/>
            <person name="Shallom J."/>
            <person name="Hou L."/>
            <person name="Djikeng A."/>
            <person name="Feldblyum T."/>
            <person name="Hostetler J."/>
            <person name="Johnson J."/>
            <person name="Jones K."/>
            <person name="Koo H.L."/>
            <person name="Larkin C."/>
            <person name="Pai G."/>
            <person name="Peterson J."/>
            <person name="Khalak H.G."/>
            <person name="Salzberg S."/>
            <person name="Simpson A.J."/>
            <person name="Tallon L."/>
            <person name="Van Aken S."/>
            <person name="Wanless D."/>
            <person name="White O."/>
            <person name="Wortman J."/>
            <person name="Fraser C.M."/>
            <person name="El-Sayed N.M.A."/>
        </authorList>
    </citation>
    <scope>NUCLEOTIDE SEQUENCE</scope>
    <source>
        <strain evidence="3">927/4 GUTat10.1</strain>
    </source>
</reference>
<dbReference type="PaxDb" id="5691-AAZ10161"/>
<evidence type="ECO:0000313" key="3">
    <source>
        <dbReference type="EMBL" id="AAZ10161.1"/>
    </source>
</evidence>
<dbReference type="GeneID" id="3656064"/>
<organism evidence="2 4">
    <name type="scientific">Trypanosoma brucei brucei (strain 927/4 GUTat10.1)</name>
    <dbReference type="NCBI Taxonomy" id="185431"/>
    <lineage>
        <taxon>Eukaryota</taxon>
        <taxon>Discoba</taxon>
        <taxon>Euglenozoa</taxon>
        <taxon>Kinetoplastea</taxon>
        <taxon>Metakinetoplastina</taxon>
        <taxon>Trypanosomatida</taxon>
        <taxon>Trypanosomatidae</taxon>
        <taxon>Trypanosoma</taxon>
    </lineage>
</organism>
<evidence type="ECO:0000313" key="2">
    <source>
        <dbReference type="EMBL" id="AAX69560.1"/>
    </source>
</evidence>
<feature type="region of interest" description="Disordered" evidence="1">
    <location>
        <begin position="97"/>
        <end position="125"/>
    </location>
</feature>
<evidence type="ECO:0000313" key="4">
    <source>
        <dbReference type="Proteomes" id="UP000008524"/>
    </source>
</evidence>
<feature type="compositionally biased region" description="Basic and acidic residues" evidence="1">
    <location>
        <begin position="111"/>
        <end position="121"/>
    </location>
</feature>
<accession>D6XD34</accession>
<gene>
    <name evidence="3" type="primary">Tb03.1J15.650</name>
    <name evidence="2" type="ORF">Tb927.3.1260</name>
</gene>
<reference evidence="3 4" key="2">
    <citation type="journal article" date="2005" name="Science">
        <title>The genome of the African trypanosome Trypanosoma brucei.</title>
        <authorList>
            <person name="Berriman M."/>
            <person name="Ghedin E."/>
            <person name="Hertz-Fowler C."/>
            <person name="Blandin G."/>
            <person name="Renauld H."/>
            <person name="Bartholomeu D.C."/>
            <person name="Lennard N.J."/>
            <person name="Caler E."/>
            <person name="Hamlin N.E."/>
            <person name="Haas B."/>
            <person name="Bohme U."/>
            <person name="Hannick L."/>
            <person name="Aslett M.A."/>
            <person name="Shallom J."/>
            <person name="Marcello L."/>
            <person name="Hou L."/>
            <person name="Wickstead B."/>
            <person name="Alsmark U.C."/>
            <person name="Arrowsmith C."/>
            <person name="Atkin R.J."/>
            <person name="Barron A.J."/>
            <person name="Bringaud F."/>
            <person name="Brooks K."/>
            <person name="Carrington M."/>
            <person name="Cherevach I."/>
            <person name="Chillingworth T.J."/>
            <person name="Churcher C."/>
            <person name="Clark L.N."/>
            <person name="Corton C.H."/>
            <person name="Cronin A."/>
            <person name="Davies R.M."/>
            <person name="Doggett J."/>
            <person name="Djikeng A."/>
            <person name="Feldblyum T."/>
            <person name="Field M.C."/>
            <person name="Fraser A."/>
            <person name="Goodhead I."/>
            <person name="Hance Z."/>
            <person name="Harper D."/>
            <person name="Harris B.R."/>
            <person name="Hauser H."/>
            <person name="Hostetler J."/>
            <person name="Ivens A."/>
            <person name="Jagels K."/>
            <person name="Johnson D."/>
            <person name="Johnson J."/>
            <person name="Jones K."/>
            <person name="Kerhornou A.X."/>
            <person name="Koo H."/>
            <person name="Larke N."/>
            <person name="Landfear S."/>
            <person name="Larkin C."/>
            <person name="Leech V."/>
            <person name="Line A."/>
            <person name="Lord A."/>
            <person name="Macleod A."/>
            <person name="Mooney P.J."/>
            <person name="Moule S."/>
            <person name="Martin D.M."/>
            <person name="Morgan G.W."/>
            <person name="Mungall K."/>
            <person name="Norbertczak H."/>
            <person name="Ormond D."/>
            <person name="Pai G."/>
            <person name="Peacock C.S."/>
            <person name="Peterson J."/>
            <person name="Quail M.A."/>
            <person name="Rabbinowitsch E."/>
            <person name="Rajandream M.A."/>
            <person name="Reitter C."/>
            <person name="Salzberg S.L."/>
            <person name="Sanders M."/>
            <person name="Schobel S."/>
            <person name="Sharp S."/>
            <person name="Simmonds M."/>
            <person name="Simpson A.J."/>
            <person name="Tallon L."/>
            <person name="Turner C.M."/>
            <person name="Tait A."/>
            <person name="Tivey A.R."/>
            <person name="Van Aken S."/>
            <person name="Walker D."/>
            <person name="Wanless D."/>
            <person name="Wang S."/>
            <person name="White B."/>
            <person name="White O."/>
            <person name="Whitehead S."/>
            <person name="Woodward J."/>
            <person name="Wortman J."/>
            <person name="Adams M.D."/>
            <person name="Embley T.M."/>
            <person name="Gull K."/>
            <person name="Ullu E."/>
            <person name="Barry J.D."/>
            <person name="Fairlamb A.H."/>
            <person name="Opperdoes F."/>
            <person name="Barrell B.G."/>
            <person name="Donelson J.E."/>
            <person name="Hall N."/>
            <person name="Fraser C.M."/>
            <person name="Melville S.E."/>
            <person name="El-Sayed N.M."/>
        </authorList>
    </citation>
    <scope>NUCLEOTIDE SEQUENCE [LARGE SCALE GENOMIC DNA]</scope>
    <source>
        <strain evidence="3 4">927/4 GUTat10.1</strain>
    </source>
</reference>
<dbReference type="GO" id="GO:0005654">
    <property type="term" value="C:nucleoplasm"/>
    <property type="evidence" value="ECO:0000314"/>
    <property type="project" value="GeneDB"/>
</dbReference>
<dbReference type="Proteomes" id="UP000008524">
    <property type="component" value="Chromosome 3"/>
</dbReference>
<protein>
    <submittedName>
        <fullName evidence="2">Uncharacterized protein</fullName>
    </submittedName>
</protein>
<dbReference type="KEGG" id="tbr:Tb927.3.1260"/>
<accession>Q57XV9</accession>
<feature type="region of interest" description="Disordered" evidence="1">
    <location>
        <begin position="57"/>
        <end position="79"/>
    </location>
</feature>
<name>Q57XV9_TRYB2</name>
<reference evidence="2" key="3">
    <citation type="submission" date="2005-04" db="EMBL/GenBank/DDBJ databases">
        <title>.</title>
        <authorList>
            <person name="Ghedin E."/>
            <person name="Blandin G."/>
            <person name="Bartholomeu D."/>
            <person name="Caler E."/>
            <person name="Haas B."/>
            <person name="Hannick L."/>
            <person name="Shallom J."/>
            <person name="Hou L."/>
            <person name="Djikeng A."/>
            <person name="Feldblyum T."/>
            <person name="Hostetler J."/>
            <person name="Johnson J."/>
            <person name="Jones K."/>
            <person name="Koo H.L."/>
            <person name="Larkin C."/>
            <person name="Pai G."/>
            <person name="Peterson J."/>
            <person name="Khalak H.G."/>
            <person name="Salzberg S."/>
            <person name="Simpson A.J."/>
            <person name="Tallon L."/>
            <person name="Van Aken S."/>
            <person name="Wanless D."/>
            <person name="White O."/>
            <person name="Wortman J."/>
            <person name="Fraser C.M."/>
            <person name="El-Sayed N.M.A."/>
        </authorList>
    </citation>
    <scope>NUCLEOTIDE SEQUENCE</scope>
    <source>
        <strain evidence="2">GUTat10.1</strain>
    </source>
</reference>
<proteinExistence type="predicted"/>
<evidence type="ECO:0000256" key="1">
    <source>
        <dbReference type="SAM" id="MobiDB-lite"/>
    </source>
</evidence>
<feature type="compositionally biased region" description="Polar residues" evidence="1">
    <location>
        <begin position="21"/>
        <end position="37"/>
    </location>
</feature>